<evidence type="ECO:0000313" key="5">
    <source>
        <dbReference type="EMBL" id="ESQ99403.1"/>
    </source>
</evidence>
<gene>
    <name evidence="5" type="ORF">F753_10730</name>
</gene>
<name>V4QHN5_STUCH</name>
<dbReference type="PANTHER" id="PTHR31899">
    <property type="entry name" value="BETA-CAROTENE 3-HYDROXYLASE 1, CHLOROPLASTIC"/>
    <property type="match status" value="1"/>
</dbReference>
<evidence type="ECO:0000256" key="4">
    <source>
        <dbReference type="SAM" id="Phobius"/>
    </source>
</evidence>
<feature type="transmembrane region" description="Helical" evidence="4">
    <location>
        <begin position="53"/>
        <end position="71"/>
    </location>
</feature>
<sequence length="100" mass="11526">MSPLTNMLVFLATLAGMEVFAWWAHKYVMHGWGWGWHKSHHEPRSGWFEKNDLYAVVFAGVGVLLIAPDPADRPRHGRLSPAGMDRRWHDGLRLSLLRRP</sequence>
<evidence type="ECO:0008006" key="7">
    <source>
        <dbReference type="Google" id="ProtNLM"/>
    </source>
</evidence>
<keyword evidence="4" id="KW-1133">Transmembrane helix</keyword>
<keyword evidence="2" id="KW-0125">Carotenoid biosynthesis</keyword>
<organism evidence="5 6">
    <name type="scientific">Stutzerimonas chloritidismutans AW-1</name>
    <dbReference type="NCBI Taxonomy" id="1263865"/>
    <lineage>
        <taxon>Bacteria</taxon>
        <taxon>Pseudomonadati</taxon>
        <taxon>Pseudomonadota</taxon>
        <taxon>Gammaproteobacteria</taxon>
        <taxon>Pseudomonadales</taxon>
        <taxon>Pseudomonadaceae</taxon>
        <taxon>Stutzerimonas</taxon>
    </lineage>
</organism>
<keyword evidence="4" id="KW-0472">Membrane</keyword>
<keyword evidence="4" id="KW-0812">Transmembrane</keyword>
<keyword evidence="3" id="KW-0560">Oxidoreductase</keyword>
<reference evidence="5 6" key="1">
    <citation type="submission" date="2013-07" db="EMBL/GenBank/DDBJ databases">
        <authorList>
            <person name="Schaap P.J."/>
            <person name="Mehboob F."/>
            <person name="Oosterkamp M.J."/>
            <person name="de Vos W.M."/>
            <person name="Stams A.J.M."/>
            <person name="Koehorst J.J."/>
        </authorList>
    </citation>
    <scope>NUCLEOTIDE SEQUENCE [LARGE SCALE GENOMIC DNA]</scope>
    <source>
        <strain evidence="5 6">AW-1</strain>
    </source>
</reference>
<dbReference type="GO" id="GO:0016123">
    <property type="term" value="P:xanthophyll biosynthetic process"/>
    <property type="evidence" value="ECO:0007669"/>
    <property type="project" value="TreeGrafter"/>
</dbReference>
<dbReference type="GO" id="GO:0010291">
    <property type="term" value="F:beta-carotene 3-hydroxylase activity"/>
    <property type="evidence" value="ECO:0007669"/>
    <property type="project" value="TreeGrafter"/>
</dbReference>
<dbReference type="GO" id="GO:0016119">
    <property type="term" value="P:carotene metabolic process"/>
    <property type="evidence" value="ECO:0007669"/>
    <property type="project" value="TreeGrafter"/>
</dbReference>
<dbReference type="EMBL" id="AOFQ01000031">
    <property type="protein sequence ID" value="ESQ99403.1"/>
    <property type="molecule type" value="Genomic_DNA"/>
</dbReference>
<dbReference type="PATRIC" id="fig|1263865.4.peg.2077"/>
<evidence type="ECO:0000313" key="6">
    <source>
        <dbReference type="Proteomes" id="UP000017822"/>
    </source>
</evidence>
<dbReference type="AlphaFoldDB" id="V4QHN5"/>
<comment type="caution">
    <text evidence="5">The sequence shown here is derived from an EMBL/GenBank/DDBJ whole genome shotgun (WGS) entry which is preliminary data.</text>
</comment>
<evidence type="ECO:0000256" key="3">
    <source>
        <dbReference type="ARBA" id="ARBA00023002"/>
    </source>
</evidence>
<dbReference type="InterPro" id="IPR045019">
    <property type="entry name" value="BETA-OHASE-like"/>
</dbReference>
<dbReference type="Proteomes" id="UP000017822">
    <property type="component" value="Unassembled WGS sequence"/>
</dbReference>
<comment type="similarity">
    <text evidence="1">Belongs to the sterol desaturase family.</text>
</comment>
<proteinExistence type="inferred from homology"/>
<protein>
    <recommendedName>
        <fullName evidence="7">Beta-carotene hydroxylase</fullName>
    </recommendedName>
</protein>
<accession>V4QHN5</accession>
<dbReference type="PANTHER" id="PTHR31899:SF9">
    <property type="entry name" value="BETA-CAROTENE 3-HYDROXYLASE 1, CHLOROPLASTIC"/>
    <property type="match status" value="1"/>
</dbReference>
<evidence type="ECO:0000256" key="2">
    <source>
        <dbReference type="ARBA" id="ARBA00022746"/>
    </source>
</evidence>
<evidence type="ECO:0000256" key="1">
    <source>
        <dbReference type="ARBA" id="ARBA00009324"/>
    </source>
</evidence>